<reference evidence="3 6" key="1">
    <citation type="submission" date="2015-09" db="EMBL/GenBank/DDBJ databases">
        <authorList>
            <consortium name="Pathogen Informatics"/>
        </authorList>
    </citation>
    <scope>NUCLEOTIDE SEQUENCE [LARGE SCALE GENOMIC DNA]</scope>
    <source>
        <strain evidence="3 6">2789STDY5834948</strain>
    </source>
</reference>
<dbReference type="FunFam" id="3.40.50.720:FF:000084">
    <property type="entry name" value="Short-chain dehydrogenase reductase"/>
    <property type="match status" value="1"/>
</dbReference>
<accession>A0A174X8U4</accession>
<evidence type="ECO:0000313" key="3">
    <source>
        <dbReference type="EMBL" id="CUQ53258.1"/>
    </source>
</evidence>
<dbReference type="InterPro" id="IPR020904">
    <property type="entry name" value="Sc_DH/Rdtase_CS"/>
</dbReference>
<dbReference type="InterPro" id="IPR051122">
    <property type="entry name" value="SDR_DHRS6-like"/>
</dbReference>
<evidence type="ECO:0000256" key="1">
    <source>
        <dbReference type="ARBA" id="ARBA00006484"/>
    </source>
</evidence>
<dbReference type="EMBL" id="CZBM01000020">
    <property type="protein sequence ID" value="CUQ53258.1"/>
    <property type="molecule type" value="Genomic_DNA"/>
</dbReference>
<sequence length="249" mass="26908">MSYNPYSLKGKTILVTGASSGIGKATAIECSKLGARVVITGRDMSRLEETFSLLEGREHSLLKADLSSEDGIRSLVKDIPEIDGLVNAAGMVKTIPFPFITKRDIEEVFDINFYAPTLLSKYLIKAKRMSKGASIVFLSSIDGPVTAHHANSIYAASKGAVSAMAKSMAMDLVSKKIRVNCVLPGMTETPLIHGEAFTDDDLEKDKSQYPLKRYGRPEEIAWAIIYFLSDASGFTTGASLVVDGGFTVL</sequence>
<evidence type="ECO:0000313" key="6">
    <source>
        <dbReference type="Proteomes" id="UP000095332"/>
    </source>
</evidence>
<evidence type="ECO:0000313" key="5">
    <source>
        <dbReference type="EMBL" id="MRZ08239.1"/>
    </source>
</evidence>
<dbReference type="Pfam" id="PF13561">
    <property type="entry name" value="adh_short_C2"/>
    <property type="match status" value="1"/>
</dbReference>
<evidence type="ECO:0000256" key="2">
    <source>
        <dbReference type="ARBA" id="ARBA00023002"/>
    </source>
</evidence>
<dbReference type="PROSITE" id="PS00061">
    <property type="entry name" value="ADH_SHORT"/>
    <property type="match status" value="1"/>
</dbReference>
<proteinExistence type="inferred from homology"/>
<dbReference type="EMBL" id="WKMW01000023">
    <property type="protein sequence ID" value="MRY86341.1"/>
    <property type="molecule type" value="Genomic_DNA"/>
</dbReference>
<dbReference type="Proteomes" id="UP000450599">
    <property type="component" value="Unassembled WGS sequence"/>
</dbReference>
<dbReference type="Proteomes" id="UP000471216">
    <property type="component" value="Unassembled WGS sequence"/>
</dbReference>
<dbReference type="RefSeq" id="WP_057329408.1">
    <property type="nucleotide sequence ID" value="NZ_CZBM01000020.1"/>
</dbReference>
<reference evidence="7 8" key="2">
    <citation type="journal article" date="2019" name="Nat. Med.">
        <title>A library of human gut bacterial isolates paired with longitudinal multiomics data enables mechanistic microbiome research.</title>
        <authorList>
            <person name="Poyet M."/>
            <person name="Groussin M."/>
            <person name="Gibbons S.M."/>
            <person name="Avila-Pacheco J."/>
            <person name="Jiang X."/>
            <person name="Kearney S.M."/>
            <person name="Perrotta A.R."/>
            <person name="Berdy B."/>
            <person name="Zhao S."/>
            <person name="Lieberman T.D."/>
            <person name="Swanson P.K."/>
            <person name="Smith M."/>
            <person name="Roesemann S."/>
            <person name="Alexander J.E."/>
            <person name="Rich S.A."/>
            <person name="Livny J."/>
            <person name="Vlamakis H."/>
            <person name="Clish C."/>
            <person name="Bullock K."/>
            <person name="Deik A."/>
            <person name="Scott J."/>
            <person name="Pierce K.A."/>
            <person name="Xavier R.J."/>
            <person name="Alm E.J."/>
        </authorList>
    </citation>
    <scope>NUCLEOTIDE SEQUENCE [LARGE SCALE GENOMIC DNA]</scope>
    <source>
        <strain evidence="5 8">BIOML-A10</strain>
        <strain evidence="4 7">BIOML-A11</strain>
    </source>
</reference>
<evidence type="ECO:0000313" key="7">
    <source>
        <dbReference type="Proteomes" id="UP000450599"/>
    </source>
</evidence>
<dbReference type="EMBL" id="WKMX01000021">
    <property type="protein sequence ID" value="MRZ08239.1"/>
    <property type="molecule type" value="Genomic_DNA"/>
</dbReference>
<organism evidence="3 6">
    <name type="scientific">Parabacteroides distasonis</name>
    <dbReference type="NCBI Taxonomy" id="823"/>
    <lineage>
        <taxon>Bacteria</taxon>
        <taxon>Pseudomonadati</taxon>
        <taxon>Bacteroidota</taxon>
        <taxon>Bacteroidia</taxon>
        <taxon>Bacteroidales</taxon>
        <taxon>Tannerellaceae</taxon>
        <taxon>Parabacteroides</taxon>
    </lineage>
</organism>
<evidence type="ECO:0000313" key="4">
    <source>
        <dbReference type="EMBL" id="MRY86341.1"/>
    </source>
</evidence>
<comment type="similarity">
    <text evidence="1">Belongs to the short-chain dehydrogenases/reductases (SDR) family.</text>
</comment>
<dbReference type="Proteomes" id="UP000095332">
    <property type="component" value="Unassembled WGS sequence"/>
</dbReference>
<dbReference type="PRINTS" id="PR00080">
    <property type="entry name" value="SDRFAMILY"/>
</dbReference>
<evidence type="ECO:0000313" key="8">
    <source>
        <dbReference type="Proteomes" id="UP000471216"/>
    </source>
</evidence>
<dbReference type="GO" id="GO:0004316">
    <property type="term" value="F:3-oxoacyl-[acyl-carrier-protein] reductase (NADPH) activity"/>
    <property type="evidence" value="ECO:0007669"/>
    <property type="project" value="UniProtKB-EC"/>
</dbReference>
<protein>
    <submittedName>
        <fullName evidence="3">3-oxoacyl-[acyl-carrier-protein] reductase FabG</fullName>
        <ecNumber evidence="3">1.1.1.100</ecNumber>
    </submittedName>
    <submittedName>
        <fullName evidence="4">SDR family oxidoreductase</fullName>
    </submittedName>
</protein>
<dbReference type="InterPro" id="IPR036291">
    <property type="entry name" value="NAD(P)-bd_dom_sf"/>
</dbReference>
<gene>
    <name evidence="3" type="primary">fabG_8</name>
    <name evidence="3" type="ORF">ERS852560_03865</name>
    <name evidence="5" type="ORF">GKD54_18935</name>
    <name evidence="4" type="ORF">GKD58_19175</name>
</gene>
<dbReference type="EC" id="1.1.1.100" evidence="3"/>
<dbReference type="PANTHER" id="PTHR43477:SF1">
    <property type="entry name" value="DIHYDROANTICAPSIN 7-DEHYDROGENASE"/>
    <property type="match status" value="1"/>
</dbReference>
<keyword evidence="2 3" id="KW-0560">Oxidoreductase</keyword>
<dbReference type="PANTHER" id="PTHR43477">
    <property type="entry name" value="DIHYDROANTICAPSIN 7-DEHYDROGENASE"/>
    <property type="match status" value="1"/>
</dbReference>
<dbReference type="SUPFAM" id="SSF51735">
    <property type="entry name" value="NAD(P)-binding Rossmann-fold domains"/>
    <property type="match status" value="1"/>
</dbReference>
<dbReference type="InterPro" id="IPR002347">
    <property type="entry name" value="SDR_fam"/>
</dbReference>
<dbReference type="AlphaFoldDB" id="A0A174X8U4"/>
<name>A0A174X8U4_PARDI</name>
<dbReference type="PRINTS" id="PR00081">
    <property type="entry name" value="GDHRDH"/>
</dbReference>
<dbReference type="Gene3D" id="3.40.50.720">
    <property type="entry name" value="NAD(P)-binding Rossmann-like Domain"/>
    <property type="match status" value="1"/>
</dbReference>
<dbReference type="CDD" id="cd05233">
    <property type="entry name" value="SDR_c"/>
    <property type="match status" value="1"/>
</dbReference>